<dbReference type="EMBL" id="CP047895">
    <property type="protein sequence ID" value="QHL91527.1"/>
    <property type="molecule type" value="Genomic_DNA"/>
</dbReference>
<dbReference type="GO" id="GO:0020037">
    <property type="term" value="F:heme binding"/>
    <property type="evidence" value="ECO:0007669"/>
    <property type="project" value="InterPro"/>
</dbReference>
<protein>
    <submittedName>
        <fullName evidence="2">Cytochrome c</fullName>
    </submittedName>
</protein>
<dbReference type="InterPro" id="IPR036909">
    <property type="entry name" value="Cyt_c-like_dom_sf"/>
</dbReference>
<proteinExistence type="predicted"/>
<dbReference type="RefSeq" id="WP_160593563.1">
    <property type="nucleotide sequence ID" value="NZ_CP047895.1"/>
</dbReference>
<evidence type="ECO:0000313" key="3">
    <source>
        <dbReference type="Proteomes" id="UP000464468"/>
    </source>
</evidence>
<sequence length="104" mass="10894">MIHLRLFFLIAAVLAAVPLAAGGPATPVAVELPADDRLFDGPDADLLNANCAACHDAAMVMVQPPMTAAQWSATVAKMRSVYKAPVEDGDVPRLVTALAALKRE</sequence>
<dbReference type="Proteomes" id="UP000464468">
    <property type="component" value="Chromosome"/>
</dbReference>
<feature type="chain" id="PRO_5031425062" evidence="1">
    <location>
        <begin position="22"/>
        <end position="104"/>
    </location>
</feature>
<evidence type="ECO:0000313" key="2">
    <source>
        <dbReference type="EMBL" id="QHL91527.1"/>
    </source>
</evidence>
<dbReference type="KEGG" id="schy:GVO57_12850"/>
<dbReference type="GO" id="GO:0009055">
    <property type="term" value="F:electron transfer activity"/>
    <property type="evidence" value="ECO:0007669"/>
    <property type="project" value="InterPro"/>
</dbReference>
<dbReference type="AlphaFoldDB" id="A0A7Z2S997"/>
<evidence type="ECO:0000256" key="1">
    <source>
        <dbReference type="SAM" id="SignalP"/>
    </source>
</evidence>
<organism evidence="2 3">
    <name type="scientific">Sphingomonas changnyeongensis</name>
    <dbReference type="NCBI Taxonomy" id="2698679"/>
    <lineage>
        <taxon>Bacteria</taxon>
        <taxon>Pseudomonadati</taxon>
        <taxon>Pseudomonadota</taxon>
        <taxon>Alphaproteobacteria</taxon>
        <taxon>Sphingomonadales</taxon>
        <taxon>Sphingomonadaceae</taxon>
        <taxon>Sphingomonas</taxon>
    </lineage>
</organism>
<accession>A0A7Z2S997</accession>
<keyword evidence="1" id="KW-0732">Signal</keyword>
<keyword evidence="3" id="KW-1185">Reference proteome</keyword>
<gene>
    <name evidence="2" type="ORF">GVO57_12850</name>
</gene>
<name>A0A7Z2S997_9SPHN</name>
<dbReference type="SUPFAM" id="SSF46626">
    <property type="entry name" value="Cytochrome c"/>
    <property type="match status" value="1"/>
</dbReference>
<dbReference type="Gene3D" id="1.10.760.10">
    <property type="entry name" value="Cytochrome c-like domain"/>
    <property type="match status" value="1"/>
</dbReference>
<feature type="signal peptide" evidence="1">
    <location>
        <begin position="1"/>
        <end position="21"/>
    </location>
</feature>
<reference evidence="2 3" key="1">
    <citation type="submission" date="2020-01" db="EMBL/GenBank/DDBJ databases">
        <title>Sphingomonas sp. C33 whole genome sequece.</title>
        <authorList>
            <person name="Park C."/>
        </authorList>
    </citation>
    <scope>NUCLEOTIDE SEQUENCE [LARGE SCALE GENOMIC DNA]</scope>
    <source>
        <strain evidence="2 3">C33</strain>
    </source>
</reference>